<dbReference type="GO" id="GO:0005886">
    <property type="term" value="C:plasma membrane"/>
    <property type="evidence" value="ECO:0007669"/>
    <property type="project" value="UniProtKB-SubCell"/>
</dbReference>
<keyword evidence="6 11" id="KW-0288">FMN</keyword>
<dbReference type="CDD" id="cd04738">
    <property type="entry name" value="DHOD_2_like"/>
    <property type="match status" value="1"/>
</dbReference>
<feature type="binding site" evidence="11">
    <location>
        <position position="291"/>
    </location>
    <ligand>
        <name>FMN</name>
        <dbReference type="ChEBI" id="CHEBI:58210"/>
    </ligand>
</feature>
<dbReference type="PROSITE" id="PS00912">
    <property type="entry name" value="DHODEHASE_2"/>
    <property type="match status" value="1"/>
</dbReference>
<feature type="binding site" evidence="11">
    <location>
        <begin position="114"/>
        <end position="118"/>
    </location>
    <ligand>
        <name>substrate</name>
    </ligand>
</feature>
<feature type="binding site" evidence="11">
    <location>
        <begin position="240"/>
        <end position="241"/>
    </location>
    <ligand>
        <name>substrate</name>
    </ligand>
</feature>
<dbReference type="InterPro" id="IPR005719">
    <property type="entry name" value="Dihydroorotate_DH_2"/>
</dbReference>
<evidence type="ECO:0000256" key="8">
    <source>
        <dbReference type="ARBA" id="ARBA00023002"/>
    </source>
</evidence>
<feature type="binding site" evidence="11">
    <location>
        <position position="141"/>
    </location>
    <ligand>
        <name>FMN</name>
        <dbReference type="ChEBI" id="CHEBI:58210"/>
    </ligand>
</feature>
<gene>
    <name evidence="11" type="primary">pyrD</name>
    <name evidence="13" type="ORF">AVDCRST_MAG39-2092</name>
</gene>
<evidence type="ECO:0000256" key="3">
    <source>
        <dbReference type="ARBA" id="ARBA00005161"/>
    </source>
</evidence>
<comment type="function">
    <text evidence="1 11">Catalyzes the conversion of dihydroorotate to orotate with quinone as electron acceptor.</text>
</comment>
<organism evidence="13">
    <name type="scientific">uncultured Sphingomonadaceae bacterium</name>
    <dbReference type="NCBI Taxonomy" id="169976"/>
    <lineage>
        <taxon>Bacteria</taxon>
        <taxon>Pseudomonadati</taxon>
        <taxon>Pseudomonadota</taxon>
        <taxon>Alphaproteobacteria</taxon>
        <taxon>Sphingomonadales</taxon>
        <taxon>Sphingomonadaceae</taxon>
        <taxon>environmental samples</taxon>
    </lineage>
</organism>
<name>A0A6J4T2X5_9SPHN</name>
<feature type="binding site" evidence="11">
    <location>
        <position position="262"/>
    </location>
    <ligand>
        <name>FMN</name>
        <dbReference type="ChEBI" id="CHEBI:58210"/>
    </ligand>
</feature>
<feature type="binding site" evidence="11">
    <location>
        <begin position="65"/>
        <end position="69"/>
    </location>
    <ligand>
        <name>FMN</name>
        <dbReference type="ChEBI" id="CHEBI:58210"/>
    </ligand>
</feature>
<reference evidence="13" key="1">
    <citation type="submission" date="2020-02" db="EMBL/GenBank/DDBJ databases">
        <authorList>
            <person name="Meier V. D."/>
        </authorList>
    </citation>
    <scope>NUCLEOTIDE SEQUENCE</scope>
    <source>
        <strain evidence="13">AVDCRST_MAG39</strain>
    </source>
</reference>
<feature type="binding site" evidence="11">
    <location>
        <position position="69"/>
    </location>
    <ligand>
        <name>substrate</name>
    </ligand>
</feature>
<feature type="active site" description="Nucleophile" evidence="11">
    <location>
        <position position="175"/>
    </location>
</feature>
<feature type="binding site" evidence="11">
    <location>
        <position position="172"/>
    </location>
    <ligand>
        <name>substrate</name>
    </ligand>
</feature>
<dbReference type="SUPFAM" id="SSF51395">
    <property type="entry name" value="FMN-linked oxidoreductases"/>
    <property type="match status" value="1"/>
</dbReference>
<dbReference type="NCBIfam" id="NF003652">
    <property type="entry name" value="PRK05286.2-5"/>
    <property type="match status" value="1"/>
</dbReference>
<evidence type="ECO:0000256" key="4">
    <source>
        <dbReference type="ARBA" id="ARBA00005359"/>
    </source>
</evidence>
<comment type="subunit">
    <text evidence="11">Monomer.</text>
</comment>
<dbReference type="PANTHER" id="PTHR48109:SF4">
    <property type="entry name" value="DIHYDROOROTATE DEHYDROGENASE (QUINONE), MITOCHONDRIAL"/>
    <property type="match status" value="1"/>
</dbReference>
<evidence type="ECO:0000259" key="12">
    <source>
        <dbReference type="Pfam" id="PF01180"/>
    </source>
</evidence>
<evidence type="ECO:0000256" key="11">
    <source>
        <dbReference type="HAMAP-Rule" id="MF_00225"/>
    </source>
</evidence>
<keyword evidence="5 11" id="KW-0285">Flavoprotein</keyword>
<evidence type="ECO:0000256" key="5">
    <source>
        <dbReference type="ARBA" id="ARBA00022630"/>
    </source>
</evidence>
<feature type="domain" description="Dihydroorotate dehydrogenase catalytic" evidence="12">
    <location>
        <begin position="48"/>
        <end position="333"/>
    </location>
</feature>
<comment type="pathway">
    <text evidence="3 11">Pyrimidine metabolism; UMP biosynthesis via de novo pathway; orotate from (S)-dihydroorotate (quinone route): step 1/1.</text>
</comment>
<sequence>MTPPRTMALFPLVRPLLFALDPERAHDLSLAVLRAAPLPPAPHFPPSLASTVAGLRFPSPVGLAAGYDKNAQAWHPLLRLGFGSVEVGTLTPRAQPGNPRPRLFRLAADRAVVNRFGFNNGGQAAALDRLRGQRPGIIGVNVGANKDSADRIADYAQGVRRMAPAADYLTINISSPNTPGLRALQGDAELPELLAAVREARPAGGPPVFLKVAPDLTDREVDAMVRAALDGGVDALIVANTTVSRPNALRSPHAGQAGGLSGAPLGPLALDRLRAFRVACGGRLPLIAAGGIGSAADAYARIGAGASLVQLYSALVYEGPGLPRRIARDLAGLLARDGFGGVEDAVGSGCA</sequence>
<comment type="catalytic activity">
    <reaction evidence="10 11">
        <text>(S)-dihydroorotate + a quinone = orotate + a quinol</text>
        <dbReference type="Rhea" id="RHEA:30187"/>
        <dbReference type="ChEBI" id="CHEBI:24646"/>
        <dbReference type="ChEBI" id="CHEBI:30839"/>
        <dbReference type="ChEBI" id="CHEBI:30864"/>
        <dbReference type="ChEBI" id="CHEBI:132124"/>
        <dbReference type="EC" id="1.3.5.2"/>
    </reaction>
</comment>
<comment type="subcellular location">
    <subcellularLocation>
        <location evidence="11">Cell membrane</location>
        <topology evidence="11">Peripheral membrane protein</topology>
    </subcellularLocation>
    <subcellularLocation>
        <location evidence="2">Membrane</location>
    </subcellularLocation>
</comment>
<dbReference type="UniPathway" id="UPA00070">
    <property type="reaction ID" value="UER00946"/>
</dbReference>
<dbReference type="GO" id="GO:0106430">
    <property type="term" value="F:dihydroorotate dehydrogenase (quinone) activity"/>
    <property type="evidence" value="ECO:0007669"/>
    <property type="project" value="UniProtKB-EC"/>
</dbReference>
<dbReference type="AlphaFoldDB" id="A0A6J4T2X5"/>
<feature type="binding site" evidence="11">
    <location>
        <position position="172"/>
    </location>
    <ligand>
        <name>FMN</name>
        <dbReference type="ChEBI" id="CHEBI:58210"/>
    </ligand>
</feature>
<evidence type="ECO:0000256" key="6">
    <source>
        <dbReference type="ARBA" id="ARBA00022643"/>
    </source>
</evidence>
<accession>A0A6J4T2X5</accession>
<dbReference type="PANTHER" id="PTHR48109">
    <property type="entry name" value="DIHYDROOROTATE DEHYDROGENASE (QUINONE), MITOCHONDRIAL-RELATED"/>
    <property type="match status" value="1"/>
</dbReference>
<dbReference type="GO" id="GO:0044205">
    <property type="term" value="P:'de novo' UMP biosynthetic process"/>
    <property type="evidence" value="ECO:0007669"/>
    <property type="project" value="UniProtKB-UniRule"/>
</dbReference>
<feature type="binding site" evidence="11">
    <location>
        <begin position="312"/>
        <end position="313"/>
    </location>
    <ligand>
        <name>FMN</name>
        <dbReference type="ChEBI" id="CHEBI:58210"/>
    </ligand>
</feature>
<keyword evidence="8 11" id="KW-0560">Oxidoreductase</keyword>
<feature type="binding site" evidence="11">
    <location>
        <position position="177"/>
    </location>
    <ligand>
        <name>substrate</name>
    </ligand>
</feature>
<keyword evidence="11" id="KW-1003">Cell membrane</keyword>
<evidence type="ECO:0000313" key="13">
    <source>
        <dbReference type="EMBL" id="CAA9512286.1"/>
    </source>
</evidence>
<dbReference type="PROSITE" id="PS00911">
    <property type="entry name" value="DHODEHASE_1"/>
    <property type="match status" value="1"/>
</dbReference>
<dbReference type="EMBL" id="CADCVW010000085">
    <property type="protein sequence ID" value="CAA9512286.1"/>
    <property type="molecule type" value="Genomic_DNA"/>
</dbReference>
<dbReference type="GO" id="GO:0005737">
    <property type="term" value="C:cytoplasm"/>
    <property type="evidence" value="ECO:0007669"/>
    <property type="project" value="InterPro"/>
</dbReference>
<dbReference type="NCBIfam" id="NF003645">
    <property type="entry name" value="PRK05286.1-2"/>
    <property type="match status" value="1"/>
</dbReference>
<dbReference type="InterPro" id="IPR013785">
    <property type="entry name" value="Aldolase_TIM"/>
</dbReference>
<dbReference type="Gene3D" id="3.20.20.70">
    <property type="entry name" value="Aldolase class I"/>
    <property type="match status" value="1"/>
</dbReference>
<feature type="binding site" evidence="11">
    <location>
        <position position="211"/>
    </location>
    <ligand>
        <name>FMN</name>
        <dbReference type="ChEBI" id="CHEBI:58210"/>
    </ligand>
</feature>
<comment type="cofactor">
    <cofactor evidence="11">
        <name>FMN</name>
        <dbReference type="ChEBI" id="CHEBI:58210"/>
    </cofactor>
    <text evidence="11">Binds 1 FMN per subunit.</text>
</comment>
<keyword evidence="7 11" id="KW-0665">Pyrimidine biosynthesis</keyword>
<evidence type="ECO:0000256" key="1">
    <source>
        <dbReference type="ARBA" id="ARBA00003125"/>
    </source>
</evidence>
<feature type="binding site" evidence="11">
    <location>
        <position position="89"/>
    </location>
    <ligand>
        <name>FMN</name>
        <dbReference type="ChEBI" id="CHEBI:58210"/>
    </ligand>
</feature>
<dbReference type="Pfam" id="PF01180">
    <property type="entry name" value="DHO_dh"/>
    <property type="match status" value="1"/>
</dbReference>
<dbReference type="InterPro" id="IPR001295">
    <property type="entry name" value="Dihydroorotate_DH_CS"/>
</dbReference>
<dbReference type="InterPro" id="IPR050074">
    <property type="entry name" value="DHO_dehydrogenase"/>
</dbReference>
<dbReference type="InterPro" id="IPR005720">
    <property type="entry name" value="Dihydroorotate_DH_cat"/>
</dbReference>
<dbReference type="InterPro" id="IPR012135">
    <property type="entry name" value="Dihydroorotate_DH_1_2"/>
</dbReference>
<feature type="binding site" evidence="11">
    <location>
        <position position="239"/>
    </location>
    <ligand>
        <name>FMN</name>
        <dbReference type="ChEBI" id="CHEBI:58210"/>
    </ligand>
</feature>
<evidence type="ECO:0000256" key="2">
    <source>
        <dbReference type="ARBA" id="ARBA00004370"/>
    </source>
</evidence>
<evidence type="ECO:0000256" key="9">
    <source>
        <dbReference type="ARBA" id="ARBA00023136"/>
    </source>
</evidence>
<dbReference type="EC" id="1.3.5.2" evidence="11"/>
<evidence type="ECO:0000256" key="7">
    <source>
        <dbReference type="ARBA" id="ARBA00022975"/>
    </source>
</evidence>
<evidence type="ECO:0000256" key="10">
    <source>
        <dbReference type="ARBA" id="ARBA00048639"/>
    </source>
</evidence>
<protein>
    <recommendedName>
        <fullName evidence="11">Dihydroorotate dehydrogenase (quinone)</fullName>
        <ecNumber evidence="11">1.3.5.2</ecNumber>
    </recommendedName>
    <alternativeName>
        <fullName evidence="11">DHOdehase</fullName>
        <shortName evidence="11">DHOD</shortName>
        <shortName evidence="11">DHODase</shortName>
    </alternativeName>
    <alternativeName>
        <fullName evidence="11">Dihydroorotate oxidase</fullName>
    </alternativeName>
</protein>
<proteinExistence type="inferred from homology"/>
<dbReference type="GO" id="GO:0006207">
    <property type="term" value="P:'de novo' pyrimidine nucleobase biosynthetic process"/>
    <property type="evidence" value="ECO:0007669"/>
    <property type="project" value="UniProtKB-UniRule"/>
</dbReference>
<comment type="similarity">
    <text evidence="4 11">Belongs to the dihydroorotate dehydrogenase family. Type 2 subfamily.</text>
</comment>
<dbReference type="NCBIfam" id="TIGR01036">
    <property type="entry name" value="pyrD_sub2"/>
    <property type="match status" value="1"/>
</dbReference>
<dbReference type="PIRSF" id="PIRSF000164">
    <property type="entry name" value="DHO_oxidase"/>
    <property type="match status" value="1"/>
</dbReference>
<dbReference type="HAMAP" id="MF_00225">
    <property type="entry name" value="DHO_dh_type2"/>
    <property type="match status" value="1"/>
</dbReference>
<keyword evidence="9 11" id="KW-0472">Membrane</keyword>